<evidence type="ECO:0000313" key="2">
    <source>
        <dbReference type="Proteomes" id="UP001194580"/>
    </source>
</evidence>
<proteinExistence type="predicted"/>
<protein>
    <submittedName>
        <fullName evidence="1">Uncharacterized protein</fullName>
    </submittedName>
</protein>
<name>A0AAD4H6T8_9FUNG</name>
<sequence>MAAPTLNISSSETPMVAVGTHSFSFGNKTEGYSVVFNNGTGGTVYKATGDAATLDKNNMLVLEQKESYKLDMNNIQLTNYSVPVTMSASISDTAYILDKKLEEVIVSGDIPQYSGSGSLVATSVAKSIVVYSLTSDSVPRVHVFDTESKKWSMAVVQSGPRQMEKSTLGYVFSIVGCFGTASKDASVV</sequence>
<keyword evidence="2" id="KW-1185">Reference proteome</keyword>
<dbReference type="EMBL" id="JAAAIL010000531">
    <property type="protein sequence ID" value="KAG0275042.1"/>
    <property type="molecule type" value="Genomic_DNA"/>
</dbReference>
<gene>
    <name evidence="1" type="ORF">BGZ95_009240</name>
</gene>
<dbReference type="AlphaFoldDB" id="A0AAD4H6T8"/>
<reference evidence="1" key="1">
    <citation type="journal article" date="2020" name="Fungal Divers.">
        <title>Resolving the Mortierellaceae phylogeny through synthesis of multi-gene phylogenetics and phylogenomics.</title>
        <authorList>
            <person name="Vandepol N."/>
            <person name="Liber J."/>
            <person name="Desiro A."/>
            <person name="Na H."/>
            <person name="Kennedy M."/>
            <person name="Barry K."/>
            <person name="Grigoriev I.V."/>
            <person name="Miller A.N."/>
            <person name="O'Donnell K."/>
            <person name="Stajich J.E."/>
            <person name="Bonito G."/>
        </authorList>
    </citation>
    <scope>NUCLEOTIDE SEQUENCE</scope>
    <source>
        <strain evidence="1">NRRL 28262</strain>
    </source>
</reference>
<accession>A0AAD4H6T8</accession>
<organism evidence="1 2">
    <name type="scientific">Linnemannia exigua</name>
    <dbReference type="NCBI Taxonomy" id="604196"/>
    <lineage>
        <taxon>Eukaryota</taxon>
        <taxon>Fungi</taxon>
        <taxon>Fungi incertae sedis</taxon>
        <taxon>Mucoromycota</taxon>
        <taxon>Mortierellomycotina</taxon>
        <taxon>Mortierellomycetes</taxon>
        <taxon>Mortierellales</taxon>
        <taxon>Mortierellaceae</taxon>
        <taxon>Linnemannia</taxon>
    </lineage>
</organism>
<dbReference type="Proteomes" id="UP001194580">
    <property type="component" value="Unassembled WGS sequence"/>
</dbReference>
<comment type="caution">
    <text evidence="1">The sequence shown here is derived from an EMBL/GenBank/DDBJ whole genome shotgun (WGS) entry which is preliminary data.</text>
</comment>
<evidence type="ECO:0000313" key="1">
    <source>
        <dbReference type="EMBL" id="KAG0275042.1"/>
    </source>
</evidence>